<evidence type="ECO:0000256" key="1">
    <source>
        <dbReference type="SAM" id="MobiDB-lite"/>
    </source>
</evidence>
<feature type="region of interest" description="Disordered" evidence="1">
    <location>
        <begin position="1"/>
        <end position="87"/>
    </location>
</feature>
<accession>A0A4Y9XYA7</accession>
<organism evidence="2 3">
    <name type="scientific">Rhodofomes roseus</name>
    <dbReference type="NCBI Taxonomy" id="34475"/>
    <lineage>
        <taxon>Eukaryota</taxon>
        <taxon>Fungi</taxon>
        <taxon>Dikarya</taxon>
        <taxon>Basidiomycota</taxon>
        <taxon>Agaricomycotina</taxon>
        <taxon>Agaricomycetes</taxon>
        <taxon>Polyporales</taxon>
        <taxon>Rhodofomes</taxon>
    </lineage>
</organism>
<reference evidence="2 3" key="1">
    <citation type="submission" date="2019-01" db="EMBL/GenBank/DDBJ databases">
        <title>Genome sequencing of the rare red list fungi Fomitopsis rosea.</title>
        <authorList>
            <person name="Buettner E."/>
            <person name="Kellner H."/>
        </authorList>
    </citation>
    <scope>NUCLEOTIDE SEQUENCE [LARGE SCALE GENOMIC DNA]</scope>
    <source>
        <strain evidence="2 3">DSM 105464</strain>
    </source>
</reference>
<gene>
    <name evidence="2" type="ORF">EVJ58_g8366</name>
</gene>
<feature type="non-terminal residue" evidence="2">
    <location>
        <position position="1"/>
    </location>
</feature>
<dbReference type="AlphaFoldDB" id="A0A4Y9XYA7"/>
<protein>
    <submittedName>
        <fullName evidence="2">Uncharacterized protein</fullName>
    </submittedName>
</protein>
<comment type="caution">
    <text evidence="2">The sequence shown here is derived from an EMBL/GenBank/DDBJ whole genome shotgun (WGS) entry which is preliminary data.</text>
</comment>
<dbReference type="Proteomes" id="UP000298390">
    <property type="component" value="Unassembled WGS sequence"/>
</dbReference>
<feature type="compositionally biased region" description="Acidic residues" evidence="1">
    <location>
        <begin position="60"/>
        <end position="80"/>
    </location>
</feature>
<evidence type="ECO:0000313" key="2">
    <source>
        <dbReference type="EMBL" id="TFY55244.1"/>
    </source>
</evidence>
<proteinExistence type="predicted"/>
<name>A0A4Y9XYA7_9APHY</name>
<dbReference type="EMBL" id="SEKV01000610">
    <property type="protein sequence ID" value="TFY55244.1"/>
    <property type="molecule type" value="Genomic_DNA"/>
</dbReference>
<feature type="compositionally biased region" description="Basic and acidic residues" evidence="1">
    <location>
        <begin position="1"/>
        <end position="31"/>
    </location>
</feature>
<evidence type="ECO:0000313" key="3">
    <source>
        <dbReference type="Proteomes" id="UP000298390"/>
    </source>
</evidence>
<sequence>KARKEEKEEHMTSVRRKASEMTEKEDSDKLGNKGPYRQIKRLRVEEQGSDKDVCTTMQVDGEDEVNNEDKDEDEDEDEDGYVPYRIT</sequence>
<feature type="compositionally biased region" description="Basic and acidic residues" evidence="1">
    <location>
        <begin position="42"/>
        <end position="53"/>
    </location>
</feature>